<feature type="transmembrane region" description="Helical" evidence="6">
    <location>
        <begin position="631"/>
        <end position="655"/>
    </location>
</feature>
<dbReference type="Pfam" id="PF07679">
    <property type="entry name" value="I-set"/>
    <property type="match status" value="1"/>
</dbReference>
<dbReference type="Pfam" id="PF08205">
    <property type="entry name" value="C2-set_2"/>
    <property type="match status" value="1"/>
</dbReference>
<evidence type="ECO:0000256" key="3">
    <source>
        <dbReference type="ARBA" id="ARBA00023136"/>
    </source>
</evidence>
<dbReference type="InterPro" id="IPR013098">
    <property type="entry name" value="Ig_I-set"/>
</dbReference>
<dbReference type="Gene3D" id="2.60.40.10">
    <property type="entry name" value="Immunoglobulins"/>
    <property type="match status" value="5"/>
</dbReference>
<keyword evidence="9" id="KW-1185">Reference proteome</keyword>
<keyword evidence="2" id="KW-0677">Repeat</keyword>
<reference evidence="8" key="1">
    <citation type="submission" date="2020-11" db="EMBL/GenBank/DDBJ databases">
        <authorList>
            <person name="Tran Van P."/>
        </authorList>
    </citation>
    <scope>NUCLEOTIDE SEQUENCE</scope>
</reference>
<comment type="subcellular location">
    <subcellularLocation>
        <location evidence="1">Membrane</location>
        <topology evidence="1">Single-pass membrane protein</topology>
    </subcellularLocation>
</comment>
<evidence type="ECO:0000256" key="1">
    <source>
        <dbReference type="ARBA" id="ARBA00004167"/>
    </source>
</evidence>
<dbReference type="EMBL" id="LR899558">
    <property type="protein sequence ID" value="CAD7240558.1"/>
    <property type="molecule type" value="Genomic_DNA"/>
</dbReference>
<evidence type="ECO:0000256" key="6">
    <source>
        <dbReference type="SAM" id="Phobius"/>
    </source>
</evidence>
<keyword evidence="4" id="KW-1015">Disulfide bond</keyword>
<dbReference type="GO" id="GO:0009653">
    <property type="term" value="P:anatomical structure morphogenesis"/>
    <property type="evidence" value="ECO:0007669"/>
    <property type="project" value="UniProtKB-ARBA"/>
</dbReference>
<dbReference type="InterPro" id="IPR003599">
    <property type="entry name" value="Ig_sub"/>
</dbReference>
<sequence length="816" mass="90976">MVPLKRVTAVDGYRAQVPCHLREDIQGNPPYLVLWFKEEDSDMPIYTFDARMRSTEDGRHRVAPFLQPRAHLSYLDGVPHLTFDPVRYTDEGLYRCRADYRRAPTSYFNVNLTIVIPPPQPTIREISGLQVGSTAGPVDEGSDLHLTCEVDGGKPMPRVTWWWENRLLNSSDESVSPGVVRSHLHLYNVERKHLMTSLTCQAANTNLTVPEYRSIKIEMNLPPLEVKVEGPKGFLSSGKAYDFQCRVIGSRPAAFIRWWKNGQSLSGPNYITTESDGNVTKSVLTLTVNREDHGKSLDCRAHNPKMSAVPDVHASAILHVTYPPAVNVRFGANLNPEWIKVGDDVYFECNVDANPKFHSLKWLHDGKELSHDPKMGVIVTESTLVIRGIQRRHAGKYECLAENSLGRSNSSPLSLQVQHAPECKPQQASIYGVAPYERINITCDVEANPDTVRFHWRFNSSSAQLTEFPAQDYWSAGTRSTLIYTPRTPMDFGTVVCWASNPVGNQQVPCTFHVVEAGHPDPVSNCSIQNQTDNTFYVECLPGFDGGLKQFFHMDVFDSDTMELKANRTTPIPRFTVKGLEEDLSLLVYVYASNARGKSPITSLEARTPRVMENKMDKEEGRGLTLALTPLVMLLAGGIGAIVLTTAIVLIFLVLRRRQRRSRSRSPQHKHTISEGKRNLNSDPPSDEKNPDIISNINPQGDGNEGSFSAVPLFKNEASASTGFPVSPAEWPLPPGELRTTQGEGLLYTDLTVPRRRSGRSPAQDHMLHHLYQQQQHPATSSPGSVFFAGPDYLQTFEASISKCSGIQLDHTESVV</sequence>
<dbReference type="SMART" id="SM00409">
    <property type="entry name" value="IG"/>
    <property type="match status" value="5"/>
</dbReference>
<feature type="domain" description="Ig-like" evidence="7">
    <location>
        <begin position="222"/>
        <end position="315"/>
    </location>
</feature>
<dbReference type="EMBL" id="CAJPEV010000041">
    <property type="protein sequence ID" value="CAG0879414.1"/>
    <property type="molecule type" value="Genomic_DNA"/>
</dbReference>
<gene>
    <name evidence="8" type="ORF">DSTB1V02_LOCUS579</name>
</gene>
<evidence type="ECO:0000313" key="9">
    <source>
        <dbReference type="Proteomes" id="UP000677054"/>
    </source>
</evidence>
<dbReference type="InterPro" id="IPR013783">
    <property type="entry name" value="Ig-like_fold"/>
</dbReference>
<accession>A0A7R8WYH9</accession>
<dbReference type="OrthoDB" id="5843397at2759"/>
<feature type="region of interest" description="Disordered" evidence="5">
    <location>
        <begin position="661"/>
        <end position="709"/>
    </location>
</feature>
<feature type="domain" description="Ig-like" evidence="7">
    <location>
        <begin position="1"/>
        <end position="113"/>
    </location>
</feature>
<dbReference type="InterPro" id="IPR003598">
    <property type="entry name" value="Ig_sub2"/>
</dbReference>
<name>A0A7R8WYH9_9CRUS</name>
<dbReference type="AlphaFoldDB" id="A0A7R8WYH9"/>
<keyword evidence="6" id="KW-0812">Transmembrane</keyword>
<dbReference type="GO" id="GO:0016020">
    <property type="term" value="C:membrane"/>
    <property type="evidence" value="ECO:0007669"/>
    <property type="project" value="UniProtKB-SubCell"/>
</dbReference>
<dbReference type="Pfam" id="PF13927">
    <property type="entry name" value="Ig_3"/>
    <property type="match status" value="1"/>
</dbReference>
<dbReference type="PANTHER" id="PTHR23278:SF19">
    <property type="entry name" value="OBSCURIN"/>
    <property type="match status" value="1"/>
</dbReference>
<evidence type="ECO:0000256" key="4">
    <source>
        <dbReference type="ARBA" id="ARBA00023157"/>
    </source>
</evidence>
<dbReference type="Proteomes" id="UP000677054">
    <property type="component" value="Unassembled WGS sequence"/>
</dbReference>
<dbReference type="SUPFAM" id="SSF49265">
    <property type="entry name" value="Fibronectin type III"/>
    <property type="match status" value="1"/>
</dbReference>
<feature type="compositionally biased region" description="Basic and acidic residues" evidence="5">
    <location>
        <begin position="672"/>
        <end position="691"/>
    </location>
</feature>
<feature type="compositionally biased region" description="Basic residues" evidence="5">
    <location>
        <begin position="661"/>
        <end position="671"/>
    </location>
</feature>
<dbReference type="SUPFAM" id="SSF48726">
    <property type="entry name" value="Immunoglobulin"/>
    <property type="match status" value="5"/>
</dbReference>
<dbReference type="SMART" id="SM00408">
    <property type="entry name" value="IGc2"/>
    <property type="match status" value="3"/>
</dbReference>
<feature type="domain" description="Ig-like" evidence="7">
    <location>
        <begin position="421"/>
        <end position="509"/>
    </location>
</feature>
<dbReference type="InterPro" id="IPR036116">
    <property type="entry name" value="FN3_sf"/>
</dbReference>
<dbReference type="InterPro" id="IPR007110">
    <property type="entry name" value="Ig-like_dom"/>
</dbReference>
<keyword evidence="6" id="KW-1133">Transmembrane helix</keyword>
<protein>
    <recommendedName>
        <fullName evidence="7">Ig-like domain-containing protein</fullName>
    </recommendedName>
</protein>
<dbReference type="CDD" id="cd00063">
    <property type="entry name" value="FN3"/>
    <property type="match status" value="1"/>
</dbReference>
<evidence type="ECO:0000313" key="8">
    <source>
        <dbReference type="EMBL" id="CAD7240558.1"/>
    </source>
</evidence>
<evidence type="ECO:0000256" key="2">
    <source>
        <dbReference type="ARBA" id="ARBA00022737"/>
    </source>
</evidence>
<proteinExistence type="predicted"/>
<dbReference type="InterPro" id="IPR013162">
    <property type="entry name" value="CD80_C2-set"/>
</dbReference>
<organism evidence="8">
    <name type="scientific">Darwinula stevensoni</name>
    <dbReference type="NCBI Taxonomy" id="69355"/>
    <lineage>
        <taxon>Eukaryota</taxon>
        <taxon>Metazoa</taxon>
        <taxon>Ecdysozoa</taxon>
        <taxon>Arthropoda</taxon>
        <taxon>Crustacea</taxon>
        <taxon>Oligostraca</taxon>
        <taxon>Ostracoda</taxon>
        <taxon>Podocopa</taxon>
        <taxon>Podocopida</taxon>
        <taxon>Darwinulocopina</taxon>
        <taxon>Darwinuloidea</taxon>
        <taxon>Darwinulidae</taxon>
        <taxon>Darwinula</taxon>
    </lineage>
</organism>
<dbReference type="InterPro" id="IPR036179">
    <property type="entry name" value="Ig-like_dom_sf"/>
</dbReference>
<evidence type="ECO:0000256" key="5">
    <source>
        <dbReference type="SAM" id="MobiDB-lite"/>
    </source>
</evidence>
<evidence type="ECO:0000259" key="7">
    <source>
        <dbReference type="PROSITE" id="PS50835"/>
    </source>
</evidence>
<dbReference type="PANTHER" id="PTHR23278">
    <property type="entry name" value="SIDESTEP PROTEIN"/>
    <property type="match status" value="1"/>
</dbReference>
<feature type="domain" description="Ig-like" evidence="7">
    <location>
        <begin position="324"/>
        <end position="414"/>
    </location>
</feature>
<dbReference type="GO" id="GO:0030154">
    <property type="term" value="P:cell differentiation"/>
    <property type="evidence" value="ECO:0007669"/>
    <property type="project" value="UniProtKB-ARBA"/>
</dbReference>
<keyword evidence="3 6" id="KW-0472">Membrane</keyword>
<dbReference type="PROSITE" id="PS50835">
    <property type="entry name" value="IG_LIKE"/>
    <property type="match status" value="5"/>
</dbReference>
<dbReference type="InterPro" id="IPR003961">
    <property type="entry name" value="FN3_dom"/>
</dbReference>
<dbReference type="CDD" id="cd00096">
    <property type="entry name" value="Ig"/>
    <property type="match status" value="3"/>
</dbReference>
<feature type="domain" description="Ig-like" evidence="7">
    <location>
        <begin position="121"/>
        <end position="216"/>
    </location>
</feature>